<evidence type="ECO:0000313" key="3">
    <source>
        <dbReference type="Proteomes" id="UP000005444"/>
    </source>
</evidence>
<protein>
    <submittedName>
        <fullName evidence="2">Non-canonical purine NTP pyrophosphatase, RdgB/HAM1 family</fullName>
    </submittedName>
</protein>
<dbReference type="RefSeq" id="WP_014215545.1">
    <property type="nucleotide sequence ID" value="NC_016605.1"/>
</dbReference>
<dbReference type="EMBL" id="CP003137">
    <property type="protein sequence ID" value="AEV95348.1"/>
    <property type="molecule type" value="Genomic_DNA"/>
</dbReference>
<evidence type="ECO:0000313" key="2">
    <source>
        <dbReference type="EMBL" id="AEV95348.1"/>
    </source>
</evidence>
<dbReference type="SUPFAM" id="SSF52972">
    <property type="entry name" value="ITPase-like"/>
    <property type="match status" value="1"/>
</dbReference>
<dbReference type="GO" id="GO:0047429">
    <property type="term" value="F:nucleoside triphosphate diphosphatase activity"/>
    <property type="evidence" value="ECO:0007669"/>
    <property type="project" value="InterPro"/>
</dbReference>
<dbReference type="CDD" id="cd00515">
    <property type="entry name" value="HAM1"/>
    <property type="match status" value="1"/>
</dbReference>
<reference evidence="2 3" key="1">
    <citation type="journal article" date="2012" name="J. Bacteriol.">
        <title>Complete Genome Sequence of the Beer Spoilage Organism Pediococcus claussenii ATCC BAA-344T.</title>
        <authorList>
            <person name="Pittet V."/>
            <person name="Abegunde T."/>
            <person name="Marfleet T."/>
            <person name="Haakensen M."/>
            <person name="Morrow K."/>
            <person name="Jayaprakash T."/>
            <person name="Schroeder K."/>
            <person name="Trost B."/>
            <person name="Byrns S."/>
            <person name="Bergsveinson J."/>
            <person name="Kusalik A."/>
            <person name="Ziola B."/>
        </authorList>
    </citation>
    <scope>NUCLEOTIDE SEQUENCE [LARGE SCALE GENOMIC DNA]</scope>
    <source>
        <strain evidence="2 3">ATCC BAA-344</strain>
    </source>
</reference>
<evidence type="ECO:0000256" key="1">
    <source>
        <dbReference type="ARBA" id="ARBA00022801"/>
    </source>
</evidence>
<dbReference type="STRING" id="701521.PECL_1084"/>
<dbReference type="Proteomes" id="UP000005444">
    <property type="component" value="Chromosome"/>
</dbReference>
<dbReference type="GO" id="GO:0009143">
    <property type="term" value="P:nucleoside triphosphate catabolic process"/>
    <property type="evidence" value="ECO:0007669"/>
    <property type="project" value="InterPro"/>
</dbReference>
<dbReference type="AlphaFoldDB" id="G8PDL3"/>
<dbReference type="InterPro" id="IPR029001">
    <property type="entry name" value="ITPase-like_fam"/>
</dbReference>
<name>G8PDL3_PEDCP</name>
<dbReference type="PATRIC" id="fig|701521.8.peg.1027"/>
<keyword evidence="1" id="KW-0378">Hydrolase</keyword>
<proteinExistence type="predicted"/>
<dbReference type="eggNOG" id="COG0127">
    <property type="taxonomic scope" value="Bacteria"/>
</dbReference>
<keyword evidence="3" id="KW-1185">Reference proteome</keyword>
<dbReference type="KEGG" id="pce:PECL_1084"/>
<dbReference type="Pfam" id="PF01725">
    <property type="entry name" value="Ham1p_like"/>
    <property type="match status" value="1"/>
</dbReference>
<organism evidence="2 3">
    <name type="scientific">Pediococcus claussenii (strain ATCC BAA-344 / DSM 14800 / JCM 18046 / KCTC 3811 / LMG 21948 / P06)</name>
    <dbReference type="NCBI Taxonomy" id="701521"/>
    <lineage>
        <taxon>Bacteria</taxon>
        <taxon>Bacillati</taxon>
        <taxon>Bacillota</taxon>
        <taxon>Bacilli</taxon>
        <taxon>Lactobacillales</taxon>
        <taxon>Lactobacillaceae</taxon>
        <taxon>Pediococcus</taxon>
    </lineage>
</organism>
<dbReference type="HOGENOM" id="CLU_082080_2_0_9"/>
<sequence length="200" mass="22891">MDQRLIIASNNKIKSEELITFFKAFNIAAVWYRDLIEKVEFPVEGESSYYDNALIKAQFLQHKLPKEWIVADDSGMELHAFPNKYGILTARQLRQETNFDDDDVLNDYLVQITDKSGDRAITMRTALVVLSPAGKVYISHGSFTGELVKYPSHHLNQGFDPLLFVPKLGKTFAELSVQESLKWQHRAIAVKQMADQLEEQ</sequence>
<accession>G8PDL3</accession>
<dbReference type="InterPro" id="IPR002637">
    <property type="entry name" value="RdgB/HAM1"/>
</dbReference>
<dbReference type="Gene3D" id="3.90.950.10">
    <property type="match status" value="1"/>
</dbReference>
<gene>
    <name evidence="2" type="primary">rdgB</name>
    <name evidence="2" type="ordered locus">PECL_1084</name>
</gene>